<dbReference type="Proteomes" id="UP001497512">
    <property type="component" value="Chromosome 14"/>
</dbReference>
<protein>
    <submittedName>
        <fullName evidence="1">Uncharacterized protein</fullName>
    </submittedName>
</protein>
<organism evidence="1 2">
    <name type="scientific">Sphagnum troendelagicum</name>
    <dbReference type="NCBI Taxonomy" id="128251"/>
    <lineage>
        <taxon>Eukaryota</taxon>
        <taxon>Viridiplantae</taxon>
        <taxon>Streptophyta</taxon>
        <taxon>Embryophyta</taxon>
        <taxon>Bryophyta</taxon>
        <taxon>Sphagnophytina</taxon>
        <taxon>Sphagnopsida</taxon>
        <taxon>Sphagnales</taxon>
        <taxon>Sphagnaceae</taxon>
        <taxon>Sphagnum</taxon>
    </lineage>
</organism>
<proteinExistence type="predicted"/>
<name>A0ABP0TRV2_9BRYO</name>
<accession>A0ABP0TRV2</accession>
<dbReference type="EMBL" id="OZ019906">
    <property type="protein sequence ID" value="CAK9203013.1"/>
    <property type="molecule type" value="Genomic_DNA"/>
</dbReference>
<sequence length="98" mass="11089">MAHVGRRYIRTEGVKQDGVITSGSGQQRSFHQCAFNSRRRSRLHLLSFLPHFSLVAIHDEADRDPNLCDTRKGVLQELLMGIVQLRVHTDTKQQAPPG</sequence>
<evidence type="ECO:0000313" key="2">
    <source>
        <dbReference type="Proteomes" id="UP001497512"/>
    </source>
</evidence>
<keyword evidence="2" id="KW-1185">Reference proteome</keyword>
<gene>
    <name evidence="1" type="ORF">CSSPTR1EN2_LOCUS6674</name>
</gene>
<reference evidence="1" key="1">
    <citation type="submission" date="2024-02" db="EMBL/GenBank/DDBJ databases">
        <authorList>
            <consortium name="ELIXIR-Norway"/>
            <consortium name="Elixir Norway"/>
        </authorList>
    </citation>
    <scope>NUCLEOTIDE SEQUENCE</scope>
</reference>
<evidence type="ECO:0000313" key="1">
    <source>
        <dbReference type="EMBL" id="CAK9203013.1"/>
    </source>
</evidence>